<dbReference type="Pfam" id="PF00689">
    <property type="entry name" value="Cation_ATPase_C"/>
    <property type="match status" value="1"/>
</dbReference>
<dbReference type="Pfam" id="PF13246">
    <property type="entry name" value="Cation_ATPase"/>
    <property type="match status" value="1"/>
</dbReference>
<evidence type="ECO:0000256" key="2">
    <source>
        <dbReference type="ARBA" id="ARBA00012790"/>
    </source>
</evidence>
<dbReference type="SFLD" id="SFLDG00002">
    <property type="entry name" value="C1.7:_P-type_atpase_like"/>
    <property type="match status" value="1"/>
</dbReference>
<feature type="transmembrane region" description="Helical" evidence="12">
    <location>
        <begin position="711"/>
        <end position="732"/>
    </location>
</feature>
<feature type="transmembrane region" description="Helical" evidence="12">
    <location>
        <begin position="825"/>
        <end position="843"/>
    </location>
</feature>
<dbReference type="Proteomes" id="UP000779508">
    <property type="component" value="Unassembled WGS sequence"/>
</dbReference>
<dbReference type="SFLD" id="SFLDS00003">
    <property type="entry name" value="Haloacid_Dehalogenase"/>
    <property type="match status" value="1"/>
</dbReference>
<keyword evidence="6" id="KW-0479">Metal-binding</keyword>
<comment type="caution">
    <text evidence="14">The sequence shown here is derived from an EMBL/GenBank/DDBJ whole genome shotgun (WGS) entry which is preliminary data.</text>
</comment>
<evidence type="ECO:0000256" key="7">
    <source>
        <dbReference type="ARBA" id="ARBA00022837"/>
    </source>
</evidence>
<feature type="transmembrane region" description="Helical" evidence="12">
    <location>
        <begin position="76"/>
        <end position="93"/>
    </location>
</feature>
<gene>
    <name evidence="14" type="ORF">KQI88_08305</name>
</gene>
<keyword evidence="3" id="KW-0813">Transport</keyword>
<dbReference type="NCBIfam" id="TIGR01517">
    <property type="entry name" value="ATPase-IIB_Ca"/>
    <property type="match status" value="1"/>
</dbReference>
<proteinExistence type="predicted"/>
<reference evidence="14 15" key="1">
    <citation type="submission" date="2021-06" db="EMBL/GenBank/DDBJ databases">
        <authorList>
            <person name="Sun Q."/>
            <person name="Li D."/>
        </authorList>
    </citation>
    <scope>NUCLEOTIDE SEQUENCE [LARGE SCALE GENOMIC DNA]</scope>
    <source>
        <strain evidence="14 15">MSJ-5</strain>
    </source>
</reference>
<evidence type="ECO:0000256" key="9">
    <source>
        <dbReference type="ARBA" id="ARBA00022989"/>
    </source>
</evidence>
<name>A0ABS6G1Q3_9FIRM</name>
<dbReference type="Pfam" id="PF08282">
    <property type="entry name" value="Hydrolase_3"/>
    <property type="match status" value="1"/>
</dbReference>
<dbReference type="Pfam" id="PF00690">
    <property type="entry name" value="Cation_ATPase_N"/>
    <property type="match status" value="1"/>
</dbReference>
<dbReference type="Pfam" id="PF00122">
    <property type="entry name" value="E1-E2_ATPase"/>
    <property type="match status" value="1"/>
</dbReference>
<accession>A0ABS6G1Q3</accession>
<dbReference type="InterPro" id="IPR059000">
    <property type="entry name" value="ATPase_P-type_domA"/>
</dbReference>
<evidence type="ECO:0000259" key="13">
    <source>
        <dbReference type="SMART" id="SM00831"/>
    </source>
</evidence>
<evidence type="ECO:0000256" key="3">
    <source>
        <dbReference type="ARBA" id="ARBA00022448"/>
    </source>
</evidence>
<evidence type="ECO:0000256" key="11">
    <source>
        <dbReference type="ARBA" id="ARBA00023136"/>
    </source>
</evidence>
<dbReference type="NCBIfam" id="TIGR01494">
    <property type="entry name" value="ATPase_P-type"/>
    <property type="match status" value="2"/>
</dbReference>
<dbReference type="EMBL" id="JAHLQK010000003">
    <property type="protein sequence ID" value="MBU5676416.1"/>
    <property type="molecule type" value="Genomic_DNA"/>
</dbReference>
<evidence type="ECO:0000256" key="8">
    <source>
        <dbReference type="ARBA" id="ARBA00022842"/>
    </source>
</evidence>
<evidence type="ECO:0000256" key="12">
    <source>
        <dbReference type="SAM" id="Phobius"/>
    </source>
</evidence>
<feature type="domain" description="Cation-transporting P-type ATPase N-terminal" evidence="13">
    <location>
        <begin position="2"/>
        <end position="72"/>
    </location>
</feature>
<sequence>MMYFNEEKSEVLKRLMTDENQGLNESEVKIRQGRYGFNEFSKGKKRSPWDGFFDPMMIILLISAIISALVGEYIDAIGIMFAIVLSTTIGIITEDRSKKAAEALSKITDNITVKCIRNGEVKLVLKNNLVPGDIVLLETGSMVPADGRLLESIELKVREDMLTGESDDVNKCGDTVIEIERIDSHGNVIIQEPVPAKQINMVFGGTLIAYGRGKMVVTSIGDSTQMGKIGQSLYDNDNNETPLQIKLGHLGEQIAKISGSIAGILFIFMIFKMIISKSLHLDISGILPFLKSIEPVKGAFVVCVALMVAAVPEGLPTMINMTLAITMQKMAKINALVTKKEACETIGSVSVICSDKTGTLTQNKMAVEKVFINGVFVEKYDRNESYFVDNCIINSTADITYENNQWNYMGSATECALLLYLKDKQYYKYRKTKSILHQIPFTSKAKRMDTIIQDGRNHVLLSKGAPEVILESCDYEYIDGQILRLTSKRKEFITQQIKKLQTQSMRVLGFAYKNMSSVHREVAISSNVYEQIAVTVDGYNFEKSLIFTGFVGIKDPLRPDVKEAIDIAKEAGITTKMLTGDNINTAVAIGNELGLLDNNHRAVESSFIDALSYSQLREELETISIVARSKPETKMRIVQALQDNGEVVAVTGDGINDAPALSKADVGISMGIAGTEVAKKAASIILADDSFSTIVRGIQWGRGIYENFQRFIQFQITVNIVAFLVAILSQILGKEMPFTTIQLLWVNIIMDGPPALSLGLEPVRKNVLKRKPIKRDSSIITKTMLKTMIVNASLITCLLLIQMFFNPLGVSTSVFSRNGKFVANEMQTTLFALFVFSVLFNALNCREFGLNSIIPNLTKNSIAIKIILGTGCAQIVLMELYNNFFNTVPIDWILWAKIILMASSVIWINEIFKLIVRTIRS</sequence>
<dbReference type="InterPro" id="IPR001757">
    <property type="entry name" value="P_typ_ATPase"/>
</dbReference>
<evidence type="ECO:0000256" key="6">
    <source>
        <dbReference type="ARBA" id="ARBA00022723"/>
    </source>
</evidence>
<feature type="transmembrane region" description="Helical" evidence="12">
    <location>
        <begin position="744"/>
        <end position="763"/>
    </location>
</feature>
<keyword evidence="4" id="KW-0109">Calcium transport</keyword>
<feature type="transmembrane region" description="Helical" evidence="12">
    <location>
        <begin position="295"/>
        <end position="315"/>
    </location>
</feature>
<keyword evidence="15" id="KW-1185">Reference proteome</keyword>
<keyword evidence="5 12" id="KW-0812">Transmembrane</keyword>
<dbReference type="InterPro" id="IPR006408">
    <property type="entry name" value="P-type_ATPase_IIB"/>
</dbReference>
<dbReference type="SFLD" id="SFLDF00027">
    <property type="entry name" value="p-type_atpase"/>
    <property type="match status" value="1"/>
</dbReference>
<dbReference type="PROSITE" id="PS00154">
    <property type="entry name" value="ATPASE_E1_E2"/>
    <property type="match status" value="1"/>
</dbReference>
<feature type="transmembrane region" description="Helical" evidence="12">
    <location>
        <begin position="863"/>
        <end position="881"/>
    </location>
</feature>
<protein>
    <recommendedName>
        <fullName evidence="2">P-type Ca(2+) transporter</fullName>
        <ecNumber evidence="2">7.2.2.10</ecNumber>
    </recommendedName>
</protein>
<dbReference type="EC" id="7.2.2.10" evidence="2"/>
<keyword evidence="8" id="KW-0460">Magnesium</keyword>
<keyword evidence="9 12" id="KW-1133">Transmembrane helix</keyword>
<feature type="transmembrane region" description="Helical" evidence="12">
    <location>
        <begin position="784"/>
        <end position="805"/>
    </location>
</feature>
<dbReference type="SMART" id="SM00831">
    <property type="entry name" value="Cation_ATPase_N"/>
    <property type="match status" value="1"/>
</dbReference>
<dbReference type="PANTHER" id="PTHR24093:SF369">
    <property type="entry name" value="CALCIUM-TRANSPORTING ATPASE"/>
    <property type="match status" value="1"/>
</dbReference>
<evidence type="ECO:0000313" key="15">
    <source>
        <dbReference type="Proteomes" id="UP000779508"/>
    </source>
</evidence>
<keyword evidence="11 12" id="KW-0472">Membrane</keyword>
<feature type="transmembrane region" description="Helical" evidence="12">
    <location>
        <begin position="52"/>
        <end position="70"/>
    </location>
</feature>
<evidence type="ECO:0000256" key="5">
    <source>
        <dbReference type="ARBA" id="ARBA00022692"/>
    </source>
</evidence>
<evidence type="ECO:0000256" key="4">
    <source>
        <dbReference type="ARBA" id="ARBA00022568"/>
    </source>
</evidence>
<evidence type="ECO:0000256" key="10">
    <source>
        <dbReference type="ARBA" id="ARBA00023065"/>
    </source>
</evidence>
<evidence type="ECO:0000256" key="1">
    <source>
        <dbReference type="ARBA" id="ARBA00004127"/>
    </source>
</evidence>
<dbReference type="PANTHER" id="PTHR24093">
    <property type="entry name" value="CATION TRANSPORTING ATPASE"/>
    <property type="match status" value="1"/>
</dbReference>
<dbReference type="RefSeq" id="WP_216416166.1">
    <property type="nucleotide sequence ID" value="NZ_JAHLQK010000003.1"/>
</dbReference>
<feature type="transmembrane region" description="Helical" evidence="12">
    <location>
        <begin position="893"/>
        <end position="912"/>
    </location>
</feature>
<dbReference type="InterPro" id="IPR006068">
    <property type="entry name" value="ATPase_P-typ_cation-transptr_C"/>
</dbReference>
<keyword evidence="10" id="KW-0406">Ion transport</keyword>
<keyword evidence="7" id="KW-0106">Calcium</keyword>
<organism evidence="14 15">
    <name type="scientific">Alkaliphilus flagellatus</name>
    <dbReference type="NCBI Taxonomy" id="2841507"/>
    <lineage>
        <taxon>Bacteria</taxon>
        <taxon>Bacillati</taxon>
        <taxon>Bacillota</taxon>
        <taxon>Clostridia</taxon>
        <taxon>Peptostreptococcales</taxon>
        <taxon>Natronincolaceae</taxon>
        <taxon>Alkaliphilus</taxon>
    </lineage>
</organism>
<dbReference type="InterPro" id="IPR044492">
    <property type="entry name" value="P_typ_ATPase_HD_dom"/>
</dbReference>
<feature type="transmembrane region" description="Helical" evidence="12">
    <location>
        <begin position="254"/>
        <end position="275"/>
    </location>
</feature>
<comment type="subcellular location">
    <subcellularLocation>
        <location evidence="1">Endomembrane system</location>
        <topology evidence="1">Multi-pass membrane protein</topology>
    </subcellularLocation>
</comment>
<dbReference type="InterPro" id="IPR004014">
    <property type="entry name" value="ATPase_P-typ_cation-transptr_N"/>
</dbReference>
<dbReference type="InterPro" id="IPR018303">
    <property type="entry name" value="ATPase_P-typ_P_site"/>
</dbReference>
<evidence type="ECO:0000313" key="14">
    <source>
        <dbReference type="EMBL" id="MBU5676416.1"/>
    </source>
</evidence>